<feature type="region of interest" description="Disordered" evidence="1">
    <location>
        <begin position="133"/>
        <end position="179"/>
    </location>
</feature>
<feature type="region of interest" description="Disordered" evidence="1">
    <location>
        <begin position="56"/>
        <end position="113"/>
    </location>
</feature>
<evidence type="ECO:0000313" key="2">
    <source>
        <dbReference type="EMBL" id="KAJ1087125.1"/>
    </source>
</evidence>
<keyword evidence="3" id="KW-1185">Reference proteome</keyword>
<evidence type="ECO:0000256" key="1">
    <source>
        <dbReference type="SAM" id="MobiDB-lite"/>
    </source>
</evidence>
<comment type="caution">
    <text evidence="2">The sequence shown here is derived from an EMBL/GenBank/DDBJ whole genome shotgun (WGS) entry which is preliminary data.</text>
</comment>
<gene>
    <name evidence="2" type="ORF">NDU88_000319</name>
</gene>
<sequence length="179" mass="18544">MEGAKINICNFLKFSRGLGALVPQRFALGDAGLCTRTFKLKGSRLQLAPAVLGRIHPQPLHPTSGALRRLPSPPPGPASFRAPAWRSRLEAASPRPPAPGLGSPGSVPVRGRRYYRGSSGAAEQLLPATSAAGGCGAVTSPRSQRGVASTGARTRPSVTVEFRDALPVPRPHAGCGKSA</sequence>
<organism evidence="2 3">
    <name type="scientific">Pleurodeles waltl</name>
    <name type="common">Iberian ribbed newt</name>
    <dbReference type="NCBI Taxonomy" id="8319"/>
    <lineage>
        <taxon>Eukaryota</taxon>
        <taxon>Metazoa</taxon>
        <taxon>Chordata</taxon>
        <taxon>Craniata</taxon>
        <taxon>Vertebrata</taxon>
        <taxon>Euteleostomi</taxon>
        <taxon>Amphibia</taxon>
        <taxon>Batrachia</taxon>
        <taxon>Caudata</taxon>
        <taxon>Salamandroidea</taxon>
        <taxon>Salamandridae</taxon>
        <taxon>Pleurodelinae</taxon>
        <taxon>Pleurodeles</taxon>
    </lineage>
</organism>
<dbReference type="AlphaFoldDB" id="A0AAV7LI83"/>
<proteinExistence type="predicted"/>
<accession>A0AAV7LI83</accession>
<protein>
    <submittedName>
        <fullName evidence="2">Uncharacterized protein</fullName>
    </submittedName>
</protein>
<name>A0AAV7LI83_PLEWA</name>
<dbReference type="EMBL" id="JANPWB010000015">
    <property type="protein sequence ID" value="KAJ1087125.1"/>
    <property type="molecule type" value="Genomic_DNA"/>
</dbReference>
<dbReference type="Proteomes" id="UP001066276">
    <property type="component" value="Chromosome 11"/>
</dbReference>
<reference evidence="2" key="1">
    <citation type="journal article" date="2022" name="bioRxiv">
        <title>Sequencing and chromosome-scale assembly of the giantPleurodeles waltlgenome.</title>
        <authorList>
            <person name="Brown T."/>
            <person name="Elewa A."/>
            <person name="Iarovenko S."/>
            <person name="Subramanian E."/>
            <person name="Araus A.J."/>
            <person name="Petzold A."/>
            <person name="Susuki M."/>
            <person name="Suzuki K.-i.T."/>
            <person name="Hayashi T."/>
            <person name="Toyoda A."/>
            <person name="Oliveira C."/>
            <person name="Osipova E."/>
            <person name="Leigh N.D."/>
            <person name="Simon A."/>
            <person name="Yun M.H."/>
        </authorList>
    </citation>
    <scope>NUCLEOTIDE SEQUENCE</scope>
    <source>
        <strain evidence="2">20211129_DDA</strain>
        <tissue evidence="2">Liver</tissue>
    </source>
</reference>
<evidence type="ECO:0000313" key="3">
    <source>
        <dbReference type="Proteomes" id="UP001066276"/>
    </source>
</evidence>